<evidence type="ECO:0000259" key="1">
    <source>
        <dbReference type="SMART" id="SM00481"/>
    </source>
</evidence>
<gene>
    <name evidence="2" type="ORF">H9647_07180</name>
</gene>
<name>A0ABR8SWG1_9BACL</name>
<dbReference type="PANTHER" id="PTHR42924">
    <property type="entry name" value="EXONUCLEASE"/>
    <property type="match status" value="1"/>
</dbReference>
<dbReference type="Gene3D" id="3.20.20.140">
    <property type="entry name" value="Metal-dependent hydrolases"/>
    <property type="match status" value="1"/>
</dbReference>
<dbReference type="Gene3D" id="1.10.150.650">
    <property type="match status" value="1"/>
</dbReference>
<dbReference type="InterPro" id="IPR052018">
    <property type="entry name" value="PHP_domain"/>
</dbReference>
<dbReference type="RefSeq" id="WP_191799072.1">
    <property type="nucleotide sequence ID" value="NZ_JACSQL010000002.1"/>
</dbReference>
<organism evidence="2 3">
    <name type="scientific">Paenibacillus gallinarum</name>
    <dbReference type="NCBI Taxonomy" id="2762232"/>
    <lineage>
        <taxon>Bacteria</taxon>
        <taxon>Bacillati</taxon>
        <taxon>Bacillota</taxon>
        <taxon>Bacilli</taxon>
        <taxon>Bacillales</taxon>
        <taxon>Paenibacillaceae</taxon>
        <taxon>Paenibacillus</taxon>
    </lineage>
</organism>
<proteinExistence type="predicted"/>
<feature type="domain" description="Polymerase/histidinol phosphatase N-terminal" evidence="1">
    <location>
        <begin position="18"/>
        <end position="83"/>
    </location>
</feature>
<dbReference type="CDD" id="cd07438">
    <property type="entry name" value="PHP_HisPPase_AMP"/>
    <property type="match status" value="1"/>
</dbReference>
<protein>
    <submittedName>
        <fullName evidence="2">PHP domain-containing protein</fullName>
    </submittedName>
</protein>
<dbReference type="Pfam" id="PF02811">
    <property type="entry name" value="PHP"/>
    <property type="match status" value="1"/>
</dbReference>
<evidence type="ECO:0000313" key="2">
    <source>
        <dbReference type="EMBL" id="MBD7967839.1"/>
    </source>
</evidence>
<evidence type="ECO:0000313" key="3">
    <source>
        <dbReference type="Proteomes" id="UP000608071"/>
    </source>
</evidence>
<sequence length="296" mass="32627">MNKSEREAVNVELLNGKCDLHTHSQASDGMQPSTENVRIAYNKGLTAVAITDHDTVAGVEEALAAGEKYGIVVVPGVEISTRLEEKEIHVLGYYVDIKDPEFLNRLETLRRTREERNILILEKLNELGLVISMEDVIREMGRPLEKDETVGRPHIADTLVAKGYVSNMREAFDLYLAEGKPGFVSVPRVTPEDAFAWIRAAGGTPVLAHPGLYGDDELVRKIIEHGHPAGIEVYHSDHGLEEEKRYLAMAKQYNLIVTGGSDFHGARQGVVFHGDLGSVTVDASVLSQLHGARSRE</sequence>
<comment type="caution">
    <text evidence="2">The sequence shown here is derived from an EMBL/GenBank/DDBJ whole genome shotgun (WGS) entry which is preliminary data.</text>
</comment>
<dbReference type="InterPro" id="IPR016195">
    <property type="entry name" value="Pol/histidinol_Pase-like"/>
</dbReference>
<dbReference type="SMART" id="SM00481">
    <property type="entry name" value="POLIIIAc"/>
    <property type="match status" value="1"/>
</dbReference>
<dbReference type="InterPro" id="IPR003141">
    <property type="entry name" value="Pol/His_phosphatase_N"/>
</dbReference>
<keyword evidence="3" id="KW-1185">Reference proteome</keyword>
<dbReference type="InterPro" id="IPR004013">
    <property type="entry name" value="PHP_dom"/>
</dbReference>
<dbReference type="PANTHER" id="PTHR42924:SF3">
    <property type="entry name" value="POLYMERASE_HISTIDINOL PHOSPHATASE N-TERMINAL DOMAIN-CONTAINING PROTEIN"/>
    <property type="match status" value="1"/>
</dbReference>
<dbReference type="Proteomes" id="UP000608071">
    <property type="component" value="Unassembled WGS sequence"/>
</dbReference>
<dbReference type="EMBL" id="JACSQL010000002">
    <property type="protein sequence ID" value="MBD7967839.1"/>
    <property type="molecule type" value="Genomic_DNA"/>
</dbReference>
<accession>A0ABR8SWG1</accession>
<reference evidence="2 3" key="1">
    <citation type="submission" date="2020-08" db="EMBL/GenBank/DDBJ databases">
        <title>A Genomic Blueprint of the Chicken Gut Microbiome.</title>
        <authorList>
            <person name="Gilroy R."/>
            <person name="Ravi A."/>
            <person name="Getino M."/>
            <person name="Pursley I."/>
            <person name="Horton D.L."/>
            <person name="Alikhan N.-F."/>
            <person name="Baker D."/>
            <person name="Gharbi K."/>
            <person name="Hall N."/>
            <person name="Watson M."/>
            <person name="Adriaenssens E.M."/>
            <person name="Foster-Nyarko E."/>
            <person name="Jarju S."/>
            <person name="Secka A."/>
            <person name="Antonio M."/>
            <person name="Oren A."/>
            <person name="Chaudhuri R."/>
            <person name="La Ragione R.M."/>
            <person name="Hildebrand F."/>
            <person name="Pallen M.J."/>
        </authorList>
    </citation>
    <scope>NUCLEOTIDE SEQUENCE [LARGE SCALE GENOMIC DNA]</scope>
    <source>
        <strain evidence="2 3">Sa2BVA9</strain>
    </source>
</reference>
<dbReference type="SUPFAM" id="SSF89550">
    <property type="entry name" value="PHP domain-like"/>
    <property type="match status" value="1"/>
</dbReference>